<keyword evidence="2" id="KW-1185">Reference proteome</keyword>
<sequence>MEVLTEQETYTLYNGEPLKKDLQLKACDNELKLLFNGATTLFKTPIHDIPSHKFDFKPISDFLGGSYKHDQLYVNLKLYLLSLYKLEVDFQHNSQFVGEDHPQIYPTYLDALLKKKLDFRVKYTTTFGQ</sequence>
<evidence type="ECO:0000313" key="2">
    <source>
        <dbReference type="Proteomes" id="UP001157006"/>
    </source>
</evidence>
<dbReference type="EMBL" id="OX451736">
    <property type="protein sequence ID" value="CAI8589665.1"/>
    <property type="molecule type" value="Genomic_DNA"/>
</dbReference>
<dbReference type="Proteomes" id="UP001157006">
    <property type="component" value="Chromosome 1L"/>
</dbReference>
<protein>
    <submittedName>
        <fullName evidence="1">Uncharacterized protein</fullName>
    </submittedName>
</protein>
<organism evidence="1 2">
    <name type="scientific">Vicia faba</name>
    <name type="common">Broad bean</name>
    <name type="synonym">Faba vulgaris</name>
    <dbReference type="NCBI Taxonomy" id="3906"/>
    <lineage>
        <taxon>Eukaryota</taxon>
        <taxon>Viridiplantae</taxon>
        <taxon>Streptophyta</taxon>
        <taxon>Embryophyta</taxon>
        <taxon>Tracheophyta</taxon>
        <taxon>Spermatophyta</taxon>
        <taxon>Magnoliopsida</taxon>
        <taxon>eudicotyledons</taxon>
        <taxon>Gunneridae</taxon>
        <taxon>Pentapetalae</taxon>
        <taxon>rosids</taxon>
        <taxon>fabids</taxon>
        <taxon>Fabales</taxon>
        <taxon>Fabaceae</taxon>
        <taxon>Papilionoideae</taxon>
        <taxon>50 kb inversion clade</taxon>
        <taxon>NPAAA clade</taxon>
        <taxon>Hologalegina</taxon>
        <taxon>IRL clade</taxon>
        <taxon>Fabeae</taxon>
        <taxon>Vicia</taxon>
    </lineage>
</organism>
<proteinExistence type="predicted"/>
<gene>
    <name evidence="1" type="ORF">VFH_I403320</name>
</gene>
<reference evidence="1 2" key="1">
    <citation type="submission" date="2023-01" db="EMBL/GenBank/DDBJ databases">
        <authorList>
            <person name="Kreplak J."/>
        </authorList>
    </citation>
    <scope>NUCLEOTIDE SEQUENCE [LARGE SCALE GENOMIC DNA]</scope>
</reference>
<dbReference type="AlphaFoldDB" id="A0AAV0YZN9"/>
<evidence type="ECO:0000313" key="1">
    <source>
        <dbReference type="EMBL" id="CAI8589665.1"/>
    </source>
</evidence>
<name>A0AAV0YZN9_VICFA</name>
<accession>A0AAV0YZN9</accession>